<dbReference type="Pfam" id="PF12697">
    <property type="entry name" value="Abhydrolase_6"/>
    <property type="match status" value="1"/>
</dbReference>
<name>A0A2T5H5K1_9RHOB</name>
<dbReference type="PANTHER" id="PTHR43798">
    <property type="entry name" value="MONOACYLGLYCEROL LIPASE"/>
    <property type="match status" value="1"/>
</dbReference>
<dbReference type="InterPro" id="IPR050266">
    <property type="entry name" value="AB_hydrolase_sf"/>
</dbReference>
<dbReference type="Proteomes" id="UP000244077">
    <property type="component" value="Unassembled WGS sequence"/>
</dbReference>
<evidence type="ECO:0000313" key="2">
    <source>
        <dbReference type="EMBL" id="PTQ66840.1"/>
    </source>
</evidence>
<protein>
    <submittedName>
        <fullName evidence="2">Pimeloyl-ACP methyl ester carboxylesterase</fullName>
    </submittedName>
</protein>
<evidence type="ECO:0000259" key="1">
    <source>
        <dbReference type="Pfam" id="PF12697"/>
    </source>
</evidence>
<dbReference type="EMBL" id="QAOH01000022">
    <property type="protein sequence ID" value="PTQ66840.1"/>
    <property type="molecule type" value="Genomic_DNA"/>
</dbReference>
<comment type="caution">
    <text evidence="2">The sequence shown here is derived from an EMBL/GenBank/DDBJ whole genome shotgun (WGS) entry which is preliminary data.</text>
</comment>
<reference evidence="2 3" key="1">
    <citation type="submission" date="2018-04" db="EMBL/GenBank/DDBJ databases">
        <title>Genomic Encyclopedia of Archaeal and Bacterial Type Strains, Phase II (KMG-II): from individual species to whole genera.</title>
        <authorList>
            <person name="Goeker M."/>
        </authorList>
    </citation>
    <scope>NUCLEOTIDE SEQUENCE [LARGE SCALE GENOMIC DNA]</scope>
    <source>
        <strain evidence="2 3">DSM 100434</strain>
    </source>
</reference>
<dbReference type="SUPFAM" id="SSF53474">
    <property type="entry name" value="alpha/beta-Hydrolases"/>
    <property type="match status" value="1"/>
</dbReference>
<proteinExistence type="predicted"/>
<sequence>MQNIMDKIDFEDFSLAYLPPAQNDDIPLICIHGSWDDHRSWDGLAKGLTDRPLLRYDRRGHSQSSAPEGQGRLSEDVADVIALLDHLDIETAHVVGHSYGANVSIVLASRYPDRVRSLVLLEPPVFGLLTDENEALKREAGGLMKQAAALIEEGHIEEGAKLFIEQVAFGENAWHKVFDAEARATILANAHTWLDQFRDPDRLAVNVSALSGFPGQITLMTGDATLPAYTAVIQQISERLPNAVIRRIGGAGHGMHISHPEAVTDAVKSHLETA</sequence>
<feature type="domain" description="AB hydrolase-1" evidence="1">
    <location>
        <begin position="28"/>
        <end position="266"/>
    </location>
</feature>
<dbReference type="AlphaFoldDB" id="A0A2T5H5K1"/>
<dbReference type="InterPro" id="IPR029058">
    <property type="entry name" value="AB_hydrolase_fold"/>
</dbReference>
<evidence type="ECO:0000313" key="3">
    <source>
        <dbReference type="Proteomes" id="UP000244077"/>
    </source>
</evidence>
<keyword evidence="3" id="KW-1185">Reference proteome</keyword>
<dbReference type="Gene3D" id="3.40.50.1820">
    <property type="entry name" value="alpha/beta hydrolase"/>
    <property type="match status" value="1"/>
</dbReference>
<dbReference type="OrthoDB" id="9804723at2"/>
<organism evidence="2 3">
    <name type="scientific">Celeribacter persicus</name>
    <dbReference type="NCBI Taxonomy" id="1651082"/>
    <lineage>
        <taxon>Bacteria</taxon>
        <taxon>Pseudomonadati</taxon>
        <taxon>Pseudomonadota</taxon>
        <taxon>Alphaproteobacteria</taxon>
        <taxon>Rhodobacterales</taxon>
        <taxon>Roseobacteraceae</taxon>
        <taxon>Celeribacter</taxon>
    </lineage>
</organism>
<dbReference type="InterPro" id="IPR000073">
    <property type="entry name" value="AB_hydrolase_1"/>
</dbReference>
<accession>A0A2T5H5K1</accession>
<dbReference type="RefSeq" id="WP_107817922.1">
    <property type="nucleotide sequence ID" value="NZ_QAOH01000022.1"/>
</dbReference>
<gene>
    <name evidence="2" type="ORF">C8N42_12228</name>
</gene>